<accession>H6SJJ8</accession>
<reference evidence="2 3" key="1">
    <citation type="submission" date="2012-02" db="EMBL/GenBank/DDBJ databases">
        <title>Shotgun genome sequence of Phaeospirillum photometricum DSM 122.</title>
        <authorList>
            <person name="Duquesne K."/>
            <person name="Sturgis J."/>
        </authorList>
    </citation>
    <scope>NUCLEOTIDE SEQUENCE [LARGE SCALE GENOMIC DNA]</scope>
    <source>
        <strain evidence="3">DSM122</strain>
    </source>
</reference>
<dbReference type="HOGENOM" id="CLU_2901308_0_0_5"/>
<keyword evidence="1" id="KW-0472">Membrane</keyword>
<proteinExistence type="predicted"/>
<evidence type="ECO:0000313" key="2">
    <source>
        <dbReference type="EMBL" id="CCG08163.1"/>
    </source>
</evidence>
<dbReference type="AlphaFoldDB" id="H6SJJ8"/>
<evidence type="ECO:0000313" key="3">
    <source>
        <dbReference type="Proteomes" id="UP000033220"/>
    </source>
</evidence>
<dbReference type="eggNOG" id="COG1053">
    <property type="taxonomic scope" value="Bacteria"/>
</dbReference>
<dbReference type="Proteomes" id="UP000033220">
    <property type="component" value="Chromosome DSM 122"/>
</dbReference>
<organism evidence="2 3">
    <name type="scientific">Pararhodospirillum photometricum DSM 122</name>
    <dbReference type="NCBI Taxonomy" id="1150469"/>
    <lineage>
        <taxon>Bacteria</taxon>
        <taxon>Pseudomonadati</taxon>
        <taxon>Pseudomonadota</taxon>
        <taxon>Alphaproteobacteria</taxon>
        <taxon>Rhodospirillales</taxon>
        <taxon>Rhodospirillaceae</taxon>
        <taxon>Pararhodospirillum</taxon>
    </lineage>
</organism>
<protein>
    <submittedName>
        <fullName evidence="2">CdpA2</fullName>
    </submittedName>
</protein>
<evidence type="ECO:0000256" key="1">
    <source>
        <dbReference type="SAM" id="Phobius"/>
    </source>
</evidence>
<dbReference type="KEGG" id="rpm:RSPPHO_01537"/>
<name>H6SJJ8_PARPM</name>
<feature type="transmembrane region" description="Helical" evidence="1">
    <location>
        <begin position="29"/>
        <end position="48"/>
    </location>
</feature>
<dbReference type="InterPro" id="IPR036188">
    <property type="entry name" value="FAD/NAD-bd_sf"/>
</dbReference>
<dbReference type="SUPFAM" id="SSF51905">
    <property type="entry name" value="FAD/NAD(P)-binding domain"/>
    <property type="match status" value="1"/>
</dbReference>
<dbReference type="STRING" id="1150469.RSPPHO_01537"/>
<keyword evidence="1" id="KW-1133">Transmembrane helix</keyword>
<dbReference type="EMBL" id="HE663493">
    <property type="protein sequence ID" value="CCG08163.1"/>
    <property type="molecule type" value="Genomic_DNA"/>
</dbReference>
<gene>
    <name evidence="2" type="primary">cdpA2</name>
    <name evidence="2" type="ORF">RSPPHO_01537</name>
</gene>
<dbReference type="Gene3D" id="3.50.50.60">
    <property type="entry name" value="FAD/NAD(P)-binding domain"/>
    <property type="match status" value="1"/>
</dbReference>
<sequence length="62" mass="6387">MVDERARVLRADGFSCQTLYAAGMSMGPALLGSGYVSGVALTIAAVFGRIAGREAASHVPLF</sequence>
<keyword evidence="3" id="KW-1185">Reference proteome</keyword>
<keyword evidence="1" id="KW-0812">Transmembrane</keyword>